<evidence type="ECO:0008006" key="4">
    <source>
        <dbReference type="Google" id="ProtNLM"/>
    </source>
</evidence>
<feature type="compositionally biased region" description="Basic and acidic residues" evidence="1">
    <location>
        <begin position="368"/>
        <end position="383"/>
    </location>
</feature>
<proteinExistence type="predicted"/>
<reference evidence="2 3" key="1">
    <citation type="submission" date="2023-11" db="EMBL/GenBank/DDBJ databases">
        <authorList>
            <person name="Hedman E."/>
            <person name="Englund M."/>
            <person name="Stromberg M."/>
            <person name="Nyberg Akerstrom W."/>
            <person name="Nylinder S."/>
            <person name="Jareborg N."/>
            <person name="Kallberg Y."/>
            <person name="Kronander E."/>
        </authorList>
    </citation>
    <scope>NUCLEOTIDE SEQUENCE [LARGE SCALE GENOMIC DNA]</scope>
</reference>
<evidence type="ECO:0000256" key="1">
    <source>
        <dbReference type="SAM" id="MobiDB-lite"/>
    </source>
</evidence>
<feature type="compositionally biased region" description="Polar residues" evidence="1">
    <location>
        <begin position="1"/>
        <end position="11"/>
    </location>
</feature>
<feature type="region of interest" description="Disordered" evidence="1">
    <location>
        <begin position="1"/>
        <end position="105"/>
    </location>
</feature>
<dbReference type="Proteomes" id="UP001314205">
    <property type="component" value="Unassembled WGS sequence"/>
</dbReference>
<comment type="caution">
    <text evidence="2">The sequence shown here is derived from an EMBL/GenBank/DDBJ whole genome shotgun (WGS) entry which is preliminary data.</text>
</comment>
<dbReference type="AlphaFoldDB" id="A0AAV1L657"/>
<evidence type="ECO:0000313" key="3">
    <source>
        <dbReference type="Proteomes" id="UP001314205"/>
    </source>
</evidence>
<feature type="region of interest" description="Disordered" evidence="1">
    <location>
        <begin position="361"/>
        <end position="385"/>
    </location>
</feature>
<sequence>MSGKSVASGTALTKPKLAAKISKGVSPVTSTALRKKVLLQNAASSSKAAEDESKGTVPEANRMPVIEPTNPNASHTHTEESYETASVHKKQENPALTDFDSDDNSSVAQDMETELEILGKCKHARTDDEWSDADSILSDNSKRSSILPPAYKRAETFEIVQNTSKTAEAIRSWLSYEMDEPIKAISQIQLEVHGLVTKAQPKSSTVALTPHPRNCSEDLTHVKELITEVAHELRSVHVAIQKLVDSLNEVKEKSLLNDTMQTSYNTRIESVTTRIQELQDMIRDQQTRPQCHEETINIGTEIQRAINPVVEMIKNLREETIETRDCYTTHMAFQGNTGLSTELAIAEIKDKINDIRNHQCASPSQRLKGKDENSAEVTTHTRETAQFSQPRRRTYAETASMPRYAMILESVDPRLSSEDIISQVRKDVDPIALGVRVNKITKLKNQRIVINCDSQQDQQTLKTAIRDTCSKLTVSTPSIKKPQLRLIGVTTDLTDEKLVKAISSQNSKLTSDLTEEQKAVKVLRRTKGRIRELVNVILEATPQLWSKLRDQKLRIGYQIVSCIDQSPLTQCYRCLSFNHKAINCNNKLCCGYCSEEHDTRECTKQNTVPMCRNCKNSQRENTAHPAYSSQCPEWIKWDKIARSSVSYC</sequence>
<accession>A0AAV1L657</accession>
<protein>
    <recommendedName>
        <fullName evidence="4">Gag-like protein</fullName>
    </recommendedName>
</protein>
<keyword evidence="3" id="KW-1185">Reference proteome</keyword>
<gene>
    <name evidence="2" type="ORF">PARMNEM_LOCUS11183</name>
</gene>
<dbReference type="EMBL" id="CAVLGL010000086">
    <property type="protein sequence ID" value="CAK1590876.1"/>
    <property type="molecule type" value="Genomic_DNA"/>
</dbReference>
<organism evidence="2 3">
    <name type="scientific">Parnassius mnemosyne</name>
    <name type="common">clouded apollo</name>
    <dbReference type="NCBI Taxonomy" id="213953"/>
    <lineage>
        <taxon>Eukaryota</taxon>
        <taxon>Metazoa</taxon>
        <taxon>Ecdysozoa</taxon>
        <taxon>Arthropoda</taxon>
        <taxon>Hexapoda</taxon>
        <taxon>Insecta</taxon>
        <taxon>Pterygota</taxon>
        <taxon>Neoptera</taxon>
        <taxon>Endopterygota</taxon>
        <taxon>Lepidoptera</taxon>
        <taxon>Glossata</taxon>
        <taxon>Ditrysia</taxon>
        <taxon>Papilionoidea</taxon>
        <taxon>Papilionidae</taxon>
        <taxon>Parnassiinae</taxon>
        <taxon>Parnassini</taxon>
        <taxon>Parnassius</taxon>
        <taxon>Driopa</taxon>
    </lineage>
</organism>
<name>A0AAV1L657_9NEOP</name>
<evidence type="ECO:0000313" key="2">
    <source>
        <dbReference type="EMBL" id="CAK1590876.1"/>
    </source>
</evidence>